<accession>A0A1X7T4G3</accession>
<reference evidence="1" key="1">
    <citation type="submission" date="2017-05" db="UniProtKB">
        <authorList>
            <consortium name="EnsemblMetazoa"/>
        </authorList>
    </citation>
    <scope>IDENTIFICATION</scope>
</reference>
<name>A0A1X7T4G3_AMPQE</name>
<protein>
    <submittedName>
        <fullName evidence="1">Uncharacterized protein</fullName>
    </submittedName>
</protein>
<dbReference type="InParanoid" id="A0A1X7T4G3"/>
<sequence length="97" mass="10793">MSASGDHGTIMGLIDKDIAPKYKELAVQFCIPQGRIGNIGYDNRNNSLWDGLNTAVYMWLQGNTEVYDDGVKANSLRFQSKVMGPFNMLNIILVPLQ</sequence>
<organism evidence="1">
    <name type="scientific">Amphimedon queenslandica</name>
    <name type="common">Sponge</name>
    <dbReference type="NCBI Taxonomy" id="400682"/>
    <lineage>
        <taxon>Eukaryota</taxon>
        <taxon>Metazoa</taxon>
        <taxon>Porifera</taxon>
        <taxon>Demospongiae</taxon>
        <taxon>Heteroscleromorpha</taxon>
        <taxon>Haplosclerida</taxon>
        <taxon>Niphatidae</taxon>
        <taxon>Amphimedon</taxon>
    </lineage>
</organism>
<dbReference type="EnsemblMetazoa" id="Aqu2.1.09399_001">
    <property type="protein sequence ID" value="Aqu2.1.09399_001"/>
    <property type="gene ID" value="Aqu2.1.09399"/>
</dbReference>
<proteinExistence type="predicted"/>
<evidence type="ECO:0000313" key="1">
    <source>
        <dbReference type="EnsemblMetazoa" id="Aqu2.1.09399_001"/>
    </source>
</evidence>
<dbReference type="AlphaFoldDB" id="A0A1X7T4G3"/>